<dbReference type="SUPFAM" id="SSF51679">
    <property type="entry name" value="Bacterial luciferase-like"/>
    <property type="match status" value="1"/>
</dbReference>
<feature type="domain" description="Luciferase-like" evidence="5">
    <location>
        <begin position="5"/>
        <end position="223"/>
    </location>
</feature>
<dbReference type="InterPro" id="IPR011251">
    <property type="entry name" value="Luciferase-like_dom"/>
</dbReference>
<evidence type="ECO:0000259" key="5">
    <source>
        <dbReference type="Pfam" id="PF00296"/>
    </source>
</evidence>
<comment type="caution">
    <text evidence="6">The sequence shown here is derived from an EMBL/GenBank/DDBJ whole genome shotgun (WGS) entry which is preliminary data.</text>
</comment>
<sequence length="262" mass="27251">MDPTVAVAVAVAAENAGWESVWTGEHYVVPDPPLPGSPIEPDLAVLDPFLTLGLVAGATRTLRLGTGVTVVPVHPAALLAKHAASLDRISGGRFLFGVGVGYLEPEFRALGVPLADRGSRTDVALDVLATLWAGGATRINGADVRAEPGPLRPGGPPLHVGGESSAALRRAVRRGDGWYGWQMSPDAAAAAVQALAALSHERTAPLEISVTPDAGRRLDPPTVAAYAAAGVDRLIVVPPRRTWWDADALTDFAEQTPARLLS</sequence>
<name>A0ABP6TAJ5_9ACTN</name>
<keyword evidence="1" id="KW-0285">Flavoprotein</keyword>
<accession>A0ABP6TAJ5</accession>
<evidence type="ECO:0000256" key="3">
    <source>
        <dbReference type="ARBA" id="ARBA00023002"/>
    </source>
</evidence>
<dbReference type="InterPro" id="IPR050172">
    <property type="entry name" value="SsuD_RutA_monooxygenase"/>
</dbReference>
<dbReference type="Pfam" id="PF00296">
    <property type="entry name" value="Bac_luciferase"/>
    <property type="match status" value="1"/>
</dbReference>
<dbReference type="Proteomes" id="UP001501676">
    <property type="component" value="Unassembled WGS sequence"/>
</dbReference>
<dbReference type="Gene3D" id="3.20.20.30">
    <property type="entry name" value="Luciferase-like domain"/>
    <property type="match status" value="1"/>
</dbReference>
<keyword evidence="4" id="KW-0503">Monooxygenase</keyword>
<dbReference type="PANTHER" id="PTHR42847:SF4">
    <property type="entry name" value="ALKANESULFONATE MONOOXYGENASE-RELATED"/>
    <property type="match status" value="1"/>
</dbReference>
<evidence type="ECO:0000256" key="1">
    <source>
        <dbReference type="ARBA" id="ARBA00022630"/>
    </source>
</evidence>
<keyword evidence="3" id="KW-0560">Oxidoreductase</keyword>
<gene>
    <name evidence="6" type="ORF">GCM10020369_71460</name>
</gene>
<organism evidence="6 7">
    <name type="scientific">Cryptosporangium minutisporangium</name>
    <dbReference type="NCBI Taxonomy" id="113569"/>
    <lineage>
        <taxon>Bacteria</taxon>
        <taxon>Bacillati</taxon>
        <taxon>Actinomycetota</taxon>
        <taxon>Actinomycetes</taxon>
        <taxon>Cryptosporangiales</taxon>
        <taxon>Cryptosporangiaceae</taxon>
        <taxon>Cryptosporangium</taxon>
    </lineage>
</organism>
<evidence type="ECO:0000313" key="7">
    <source>
        <dbReference type="Proteomes" id="UP001501676"/>
    </source>
</evidence>
<evidence type="ECO:0000313" key="6">
    <source>
        <dbReference type="EMBL" id="GAA3396074.1"/>
    </source>
</evidence>
<dbReference type="InterPro" id="IPR019921">
    <property type="entry name" value="Lucif-like_OxRdtase_Rv2161c"/>
</dbReference>
<keyword evidence="2" id="KW-0288">FMN</keyword>
<reference evidence="7" key="1">
    <citation type="journal article" date="2019" name="Int. J. Syst. Evol. Microbiol.">
        <title>The Global Catalogue of Microorganisms (GCM) 10K type strain sequencing project: providing services to taxonomists for standard genome sequencing and annotation.</title>
        <authorList>
            <consortium name="The Broad Institute Genomics Platform"/>
            <consortium name="The Broad Institute Genome Sequencing Center for Infectious Disease"/>
            <person name="Wu L."/>
            <person name="Ma J."/>
        </authorList>
    </citation>
    <scope>NUCLEOTIDE SEQUENCE [LARGE SCALE GENOMIC DNA]</scope>
    <source>
        <strain evidence="7">JCM 9458</strain>
    </source>
</reference>
<proteinExistence type="predicted"/>
<evidence type="ECO:0000256" key="2">
    <source>
        <dbReference type="ARBA" id="ARBA00022643"/>
    </source>
</evidence>
<protein>
    <submittedName>
        <fullName evidence="6">LLM class F420-dependent oxidoreductase</fullName>
    </submittedName>
</protein>
<dbReference type="PANTHER" id="PTHR42847">
    <property type="entry name" value="ALKANESULFONATE MONOOXYGENASE"/>
    <property type="match status" value="1"/>
</dbReference>
<dbReference type="EMBL" id="BAAAYN010000052">
    <property type="protein sequence ID" value="GAA3396074.1"/>
    <property type="molecule type" value="Genomic_DNA"/>
</dbReference>
<keyword evidence="7" id="KW-1185">Reference proteome</keyword>
<evidence type="ECO:0000256" key="4">
    <source>
        <dbReference type="ARBA" id="ARBA00023033"/>
    </source>
</evidence>
<dbReference type="NCBIfam" id="TIGR03619">
    <property type="entry name" value="F420_Rv2161c"/>
    <property type="match status" value="1"/>
</dbReference>
<dbReference type="InterPro" id="IPR036661">
    <property type="entry name" value="Luciferase-like_sf"/>
</dbReference>